<name>A0A1Y0F554_ECOLX</name>
<evidence type="ECO:0000313" key="1">
    <source>
        <dbReference type="EMBL" id="ARU12818.1"/>
    </source>
</evidence>
<sequence>MLPQIGVCYVDTTVAQLSRNLRPDLLVQHLGVGHGYSKFLGKVFMETVGAAMETLYSGFYRAFRAQQVPVASLSVVVPFAVEVHRMETAANLPIGFLPELAIILLGRDHAAAILYGRGPLERTNLGTVGDRNGARPAPLGAILYAHGAGFLGLS</sequence>
<organism evidence="2">
    <name type="scientific">Escherichia coli</name>
    <dbReference type="NCBI Taxonomy" id="562"/>
    <lineage>
        <taxon>Bacteria</taxon>
        <taxon>Pseudomonadati</taxon>
        <taxon>Pseudomonadota</taxon>
        <taxon>Gammaproteobacteria</taxon>
        <taxon>Enterobacterales</taxon>
        <taxon>Enterobacteriaceae</taxon>
        <taxon>Escherichia</taxon>
    </lineage>
</organism>
<evidence type="ECO:0000313" key="2">
    <source>
        <dbReference type="EMBL" id="ARU12825.1"/>
    </source>
</evidence>
<reference evidence="1" key="2">
    <citation type="submission" date="2016-08" db="EMBL/GenBank/DDBJ databases">
        <title>Prevalence of class 1 integrons in clinical pathogens isolated from Tamil Nadu, India.</title>
        <authorList>
            <person name="Ramesh N."/>
            <person name="Prasanth M."/>
            <person name="Shanthini T."/>
            <person name="Ramankannan A."/>
            <person name="Ratheesh J.R."/>
            <person name="Ramkumar S."/>
            <person name="Bozdogan B."/>
            <person name="Tamhankar A.J."/>
        </authorList>
    </citation>
    <scope>NUCLEOTIDE SEQUENCE</scope>
    <source>
        <strain evidence="1">Psh13</strain>
    </source>
</reference>
<accession>A0A1Y0F554</accession>
<dbReference type="AlphaFoldDB" id="A0A1Y0F554"/>
<dbReference type="EMBL" id="KX660695">
    <property type="protein sequence ID" value="ARU12818.1"/>
    <property type="molecule type" value="Genomic_DNA"/>
</dbReference>
<reference evidence="2" key="1">
    <citation type="submission" date="2016-08" db="EMBL/GenBank/DDBJ databases">
        <title>Characterisation of class 1 integrons in gram-negative clinical pathogens isolated from Tamil Nadu, India.</title>
        <authorList>
            <person name="Ramesh N."/>
            <person name="Prasanth M."/>
            <person name="Shanthini T."/>
            <person name="Ramankannan A."/>
            <person name="Ratheesh J.R."/>
            <person name="Ramkumar S."/>
            <person name="Bozdogan B."/>
            <person name="Tamhankar A.J."/>
        </authorList>
    </citation>
    <scope>NUCLEOTIDE SEQUENCE</scope>
    <source>
        <strain evidence="2">Psh14</strain>
    </source>
</reference>
<dbReference type="EMBL" id="KX685500">
    <property type="protein sequence ID" value="ARU12825.1"/>
    <property type="molecule type" value="Genomic_DNA"/>
</dbReference>
<gene>
    <name evidence="2" type="primary">intI1</name>
</gene>
<proteinExistence type="predicted"/>
<protein>
    <submittedName>
        <fullName evidence="2">Integrase</fullName>
    </submittedName>
</protein>